<proteinExistence type="predicted"/>
<reference evidence="1" key="1">
    <citation type="journal article" date="2021" name="Proc. Natl. Acad. Sci. U.S.A.">
        <title>A Catalog of Tens of Thousands of Viruses from Human Metagenomes Reveals Hidden Associations with Chronic Diseases.</title>
        <authorList>
            <person name="Tisza M.J."/>
            <person name="Buck C.B."/>
        </authorList>
    </citation>
    <scope>NUCLEOTIDE SEQUENCE</scope>
    <source>
        <strain evidence="1">CtRcp9</strain>
    </source>
</reference>
<sequence>MSPINRNHTESKKGKANHLLDNLKLHSRILCINFQLLCNLYSYRKEECDVRNS</sequence>
<dbReference type="EMBL" id="BK015450">
    <property type="protein sequence ID" value="DAE07431.1"/>
    <property type="molecule type" value="Genomic_DNA"/>
</dbReference>
<accession>A0A8S5PJQ3</accession>
<protein>
    <submittedName>
        <fullName evidence="1">Uncharacterized protein</fullName>
    </submittedName>
</protein>
<organism evidence="1">
    <name type="scientific">Siphoviridae sp. ctRcp9</name>
    <dbReference type="NCBI Taxonomy" id="2825504"/>
    <lineage>
        <taxon>Viruses</taxon>
        <taxon>Duplodnaviria</taxon>
        <taxon>Heunggongvirae</taxon>
        <taxon>Uroviricota</taxon>
        <taxon>Caudoviricetes</taxon>
    </lineage>
</organism>
<name>A0A8S5PJQ3_9CAUD</name>
<evidence type="ECO:0000313" key="1">
    <source>
        <dbReference type="EMBL" id="DAE07431.1"/>
    </source>
</evidence>